<dbReference type="GO" id="GO:0009317">
    <property type="term" value="C:acetyl-CoA carboxylase complex"/>
    <property type="evidence" value="ECO:0007669"/>
    <property type="project" value="InterPro"/>
</dbReference>
<comment type="function">
    <text evidence="1 9">This protein is a component of the acetyl coenzyme A carboxylase complex; first, biotin carboxylase catalyzes the carboxylation of the carrier protein and then the transcarboxylase transfers the carboxyl group to form malonyl-CoA.</text>
</comment>
<keyword evidence="7 9" id="KW-0275">Fatty acid biosynthesis</keyword>
<evidence type="ECO:0000256" key="5">
    <source>
        <dbReference type="ARBA" id="ARBA00022832"/>
    </source>
</evidence>
<dbReference type="InterPro" id="IPR050709">
    <property type="entry name" value="Biotin_Carboxyl_Carrier/Decarb"/>
</dbReference>
<evidence type="ECO:0000256" key="8">
    <source>
        <dbReference type="ARBA" id="ARBA00023267"/>
    </source>
</evidence>
<evidence type="ECO:0000256" key="2">
    <source>
        <dbReference type="ARBA" id="ARBA00005194"/>
    </source>
</evidence>
<dbReference type="Pfam" id="PF00364">
    <property type="entry name" value="Biotin_lipoyl"/>
    <property type="match status" value="1"/>
</dbReference>
<dbReference type="EMBL" id="QFQP01000014">
    <property type="protein sequence ID" value="PZR11413.1"/>
    <property type="molecule type" value="Genomic_DNA"/>
</dbReference>
<proteinExistence type="predicted"/>
<dbReference type="GO" id="GO:0006633">
    <property type="term" value="P:fatty acid biosynthetic process"/>
    <property type="evidence" value="ECO:0007669"/>
    <property type="project" value="UniProtKB-UniPathway"/>
</dbReference>
<dbReference type="InterPro" id="IPR000089">
    <property type="entry name" value="Biotin_lipoyl"/>
</dbReference>
<evidence type="ECO:0000256" key="3">
    <source>
        <dbReference type="ARBA" id="ARBA00017562"/>
    </source>
</evidence>
<dbReference type="Proteomes" id="UP000249061">
    <property type="component" value="Unassembled WGS sequence"/>
</dbReference>
<dbReference type="UniPathway" id="UPA00094"/>
<dbReference type="AlphaFoldDB" id="A0A2W5TDZ4"/>
<comment type="caution">
    <text evidence="12">The sequence shown here is derived from an EMBL/GenBank/DDBJ whole genome shotgun (WGS) entry which is preliminary data.</text>
</comment>
<comment type="pathway">
    <text evidence="2 9">Lipid metabolism; fatty acid biosynthesis.</text>
</comment>
<dbReference type="FunFam" id="2.40.50.100:FF:000003">
    <property type="entry name" value="Acetyl-CoA carboxylase biotin carboxyl carrier protein"/>
    <property type="match status" value="1"/>
</dbReference>
<dbReference type="PANTHER" id="PTHR45266:SF3">
    <property type="entry name" value="OXALOACETATE DECARBOXYLASE ALPHA CHAIN"/>
    <property type="match status" value="1"/>
</dbReference>
<dbReference type="Gene3D" id="2.40.50.100">
    <property type="match status" value="1"/>
</dbReference>
<evidence type="ECO:0000256" key="7">
    <source>
        <dbReference type="ARBA" id="ARBA00023160"/>
    </source>
</evidence>
<feature type="region of interest" description="Disordered" evidence="10">
    <location>
        <begin position="83"/>
        <end position="104"/>
    </location>
</feature>
<gene>
    <name evidence="12" type="primary">accB</name>
    <name evidence="12" type="ORF">DI536_17445</name>
</gene>
<dbReference type="CDD" id="cd06850">
    <property type="entry name" value="biotinyl_domain"/>
    <property type="match status" value="1"/>
</dbReference>
<evidence type="ECO:0000256" key="4">
    <source>
        <dbReference type="ARBA" id="ARBA00022516"/>
    </source>
</evidence>
<evidence type="ECO:0000256" key="10">
    <source>
        <dbReference type="SAM" id="MobiDB-lite"/>
    </source>
</evidence>
<evidence type="ECO:0000256" key="9">
    <source>
        <dbReference type="RuleBase" id="RU364072"/>
    </source>
</evidence>
<reference evidence="12 13" key="1">
    <citation type="submission" date="2017-08" db="EMBL/GenBank/DDBJ databases">
        <title>Infants hospitalized years apart are colonized by the same room-sourced microbial strains.</title>
        <authorList>
            <person name="Brooks B."/>
            <person name="Olm M.R."/>
            <person name="Firek B.A."/>
            <person name="Baker R."/>
            <person name="Thomas B.C."/>
            <person name="Morowitz M.J."/>
            <person name="Banfield J.F."/>
        </authorList>
    </citation>
    <scope>NUCLEOTIDE SEQUENCE [LARGE SCALE GENOMIC DNA]</scope>
    <source>
        <strain evidence="12">S2_003_000_R2_14</strain>
    </source>
</reference>
<name>A0A2W5TDZ4_9BACT</name>
<dbReference type="NCBIfam" id="TIGR00531">
    <property type="entry name" value="BCCP"/>
    <property type="match status" value="1"/>
</dbReference>
<keyword evidence="4 9" id="KW-0444">Lipid biosynthesis</keyword>
<organism evidence="12 13">
    <name type="scientific">Archangium gephyra</name>
    <dbReference type="NCBI Taxonomy" id="48"/>
    <lineage>
        <taxon>Bacteria</taxon>
        <taxon>Pseudomonadati</taxon>
        <taxon>Myxococcota</taxon>
        <taxon>Myxococcia</taxon>
        <taxon>Myxococcales</taxon>
        <taxon>Cystobacterineae</taxon>
        <taxon>Archangiaceae</taxon>
        <taxon>Archangium</taxon>
    </lineage>
</organism>
<dbReference type="InterPro" id="IPR011053">
    <property type="entry name" value="Single_hybrid_motif"/>
</dbReference>
<evidence type="ECO:0000313" key="12">
    <source>
        <dbReference type="EMBL" id="PZR11413.1"/>
    </source>
</evidence>
<feature type="domain" description="Lipoyl-binding" evidence="11">
    <location>
        <begin position="107"/>
        <end position="183"/>
    </location>
</feature>
<accession>A0A2W5TDZ4</accession>
<evidence type="ECO:0000256" key="6">
    <source>
        <dbReference type="ARBA" id="ARBA00023098"/>
    </source>
</evidence>
<keyword evidence="5 9" id="KW-0276">Fatty acid metabolism</keyword>
<dbReference type="PANTHER" id="PTHR45266">
    <property type="entry name" value="OXALOACETATE DECARBOXYLASE ALPHA CHAIN"/>
    <property type="match status" value="1"/>
</dbReference>
<dbReference type="PRINTS" id="PR01071">
    <property type="entry name" value="ACOABIOTINCC"/>
</dbReference>
<dbReference type="PROSITE" id="PS50968">
    <property type="entry name" value="BIOTINYL_LIPOYL"/>
    <property type="match status" value="1"/>
</dbReference>
<evidence type="ECO:0000256" key="1">
    <source>
        <dbReference type="ARBA" id="ARBA00003761"/>
    </source>
</evidence>
<keyword evidence="6 9" id="KW-0443">Lipid metabolism</keyword>
<sequence length="185" mass="19333">MAIKKPGSSVQVGGTTSLDVEALREIVQILETSEISRLDWTNGDERLFITRGPPAAQVVQHVGAPVSAGPAVTVMPSSAPVAAPAADARPRPSAPSAAPAAASDKKGHIITSPFVGTFYRSPSPDQPSFAEVGAQVRKGQTLCIIEAMKLMNEIESEVAGKVAEVLVQNAQPVEFGQPLFRIEPA</sequence>
<evidence type="ECO:0000313" key="13">
    <source>
        <dbReference type="Proteomes" id="UP000249061"/>
    </source>
</evidence>
<dbReference type="InterPro" id="IPR001249">
    <property type="entry name" value="AcCoA_biotinCC"/>
</dbReference>
<dbReference type="InterPro" id="IPR001882">
    <property type="entry name" value="Biotin_BS"/>
</dbReference>
<keyword evidence="8 9" id="KW-0092">Biotin</keyword>
<protein>
    <recommendedName>
        <fullName evidence="3 9">Biotin carboxyl carrier protein of acetyl-CoA carboxylase</fullName>
    </recommendedName>
</protein>
<dbReference type="GO" id="GO:0003989">
    <property type="term" value="F:acetyl-CoA carboxylase activity"/>
    <property type="evidence" value="ECO:0007669"/>
    <property type="project" value="InterPro"/>
</dbReference>
<dbReference type="SUPFAM" id="SSF51230">
    <property type="entry name" value="Single hybrid motif"/>
    <property type="match status" value="1"/>
</dbReference>
<evidence type="ECO:0000259" key="11">
    <source>
        <dbReference type="PROSITE" id="PS50968"/>
    </source>
</evidence>
<dbReference type="PROSITE" id="PS00188">
    <property type="entry name" value="BIOTIN"/>
    <property type="match status" value="1"/>
</dbReference>